<dbReference type="Proteomes" id="UP000494172">
    <property type="component" value="Unassembled WGS sequence"/>
</dbReference>
<evidence type="ECO:0000313" key="3">
    <source>
        <dbReference type="Proteomes" id="UP000494172"/>
    </source>
</evidence>
<dbReference type="EMBL" id="CABVPX010000009">
    <property type="protein sequence ID" value="VWB57569.1"/>
    <property type="molecule type" value="Genomic_DNA"/>
</dbReference>
<reference evidence="1 3" key="1">
    <citation type="submission" date="2019-09" db="EMBL/GenBank/DDBJ databases">
        <authorList>
            <person name="Depoorter E."/>
        </authorList>
    </citation>
    <scope>NUCLEOTIDE SEQUENCE [LARGE SCALE GENOMIC DNA]</scope>
    <source>
        <strain evidence="1">LMG 24066</strain>
    </source>
</reference>
<dbReference type="AlphaFoldDB" id="A0A9Q9SHP1"/>
<proteinExistence type="predicted"/>
<keyword evidence="4" id="KW-1185">Reference proteome</keyword>
<dbReference type="Proteomes" id="UP001448498">
    <property type="component" value="Chromosome 3"/>
</dbReference>
<name>A0A9Q9SHP1_9BURK</name>
<dbReference type="EMBL" id="CP109822">
    <property type="protein sequence ID" value="XAE51773.1"/>
    <property type="molecule type" value="Genomic_DNA"/>
</dbReference>
<evidence type="ECO:0000313" key="4">
    <source>
        <dbReference type="Proteomes" id="UP001448498"/>
    </source>
</evidence>
<evidence type="ECO:0000313" key="2">
    <source>
        <dbReference type="EMBL" id="XAE51773.1"/>
    </source>
</evidence>
<sequence>MNGIALCAWIDRESLGSLHGSQPTVRIVAHAFDWLRQPRLVPGVVVHNVFAGIAA</sequence>
<evidence type="ECO:0000313" key="1">
    <source>
        <dbReference type="EMBL" id="VWB57569.1"/>
    </source>
</evidence>
<keyword evidence="1" id="KW-0378">Hydrolase</keyword>
<accession>A0A9Q9SHP1</accession>
<dbReference type="GO" id="GO:0016787">
    <property type="term" value="F:hydrolase activity"/>
    <property type="evidence" value="ECO:0007669"/>
    <property type="project" value="UniProtKB-KW"/>
</dbReference>
<dbReference type="RefSeq" id="WP_174992592.1">
    <property type="nucleotide sequence ID" value="NZ_CABVPX010000009.1"/>
</dbReference>
<reference evidence="2 4" key="2">
    <citation type="submission" date="2022-10" db="EMBL/GenBank/DDBJ databases">
        <title>Genomic of Burkholderia cepacia PN-1.</title>
        <authorList>
            <person name="Yang Y."/>
            <person name="Guan H."/>
            <person name="Huang J."/>
        </authorList>
    </citation>
    <scope>NUCLEOTIDE SEQUENCE [LARGE SCALE GENOMIC DNA]</scope>
    <source>
        <strain evidence="2 4">PN-1</strain>
    </source>
</reference>
<protein>
    <submittedName>
        <fullName evidence="1">NUDIX hydrolase</fullName>
    </submittedName>
</protein>
<gene>
    <name evidence="1" type="ORF">BAR24066_02650</name>
    <name evidence="2" type="ORF">OHZ10_19695</name>
</gene>
<organism evidence="1 3">
    <name type="scientific">Burkholderia arboris</name>
    <dbReference type="NCBI Taxonomy" id="488730"/>
    <lineage>
        <taxon>Bacteria</taxon>
        <taxon>Pseudomonadati</taxon>
        <taxon>Pseudomonadota</taxon>
        <taxon>Betaproteobacteria</taxon>
        <taxon>Burkholderiales</taxon>
        <taxon>Burkholderiaceae</taxon>
        <taxon>Burkholderia</taxon>
        <taxon>Burkholderia cepacia complex</taxon>
    </lineage>
</organism>